<keyword evidence="4" id="KW-0732">Signal</keyword>
<protein>
    <submittedName>
        <fullName evidence="8">Uncharacterized protein</fullName>
    </submittedName>
</protein>
<dbReference type="PANTHER" id="PTHR45650">
    <property type="entry name" value="GDSL-LIKE LIPASE/ACYLHYDROLASE-RELATED"/>
    <property type="match status" value="1"/>
</dbReference>
<evidence type="ECO:0000256" key="7">
    <source>
        <dbReference type="ARBA" id="ARBA00023098"/>
    </source>
</evidence>
<keyword evidence="9" id="KW-1185">Reference proteome</keyword>
<evidence type="ECO:0000256" key="6">
    <source>
        <dbReference type="ARBA" id="ARBA00022963"/>
    </source>
</evidence>
<sequence>ALYNLGARKVIVTGVGQIGCIPSQLARYDANGNGSSRNEEINSAIVLFNSGLQTMVDCFNKGQLPGAKFVYLNAFETTKDLVLSASSYGIVGTFMQNIFMNHTWVDSLQILGTVEGFLAITVDAAKRAGETIQKEFYQTKHVEHKGQERPLNQEQSILKQAIQSFAQHLLPIVSLATFFSQDFFPNDA</sequence>
<dbReference type="GO" id="GO:0005576">
    <property type="term" value="C:extracellular region"/>
    <property type="evidence" value="ECO:0007669"/>
    <property type="project" value="UniProtKB-SubCell"/>
</dbReference>
<evidence type="ECO:0000256" key="3">
    <source>
        <dbReference type="ARBA" id="ARBA00022525"/>
    </source>
</evidence>
<comment type="subcellular location">
    <subcellularLocation>
        <location evidence="1">Secreted</location>
    </subcellularLocation>
</comment>
<evidence type="ECO:0000256" key="4">
    <source>
        <dbReference type="ARBA" id="ARBA00022729"/>
    </source>
</evidence>
<keyword evidence="6" id="KW-0442">Lipid degradation</keyword>
<accession>A0AA88QQC4</accession>
<dbReference type="InterPro" id="IPR036514">
    <property type="entry name" value="SGNH_hydro_sf"/>
</dbReference>
<reference evidence="8" key="1">
    <citation type="submission" date="2022-12" db="EMBL/GenBank/DDBJ databases">
        <title>Draft genome assemblies for two species of Escallonia (Escalloniales).</title>
        <authorList>
            <person name="Chanderbali A."/>
            <person name="Dervinis C."/>
            <person name="Anghel I."/>
            <person name="Soltis D."/>
            <person name="Soltis P."/>
            <person name="Zapata F."/>
        </authorList>
    </citation>
    <scope>NUCLEOTIDE SEQUENCE</scope>
    <source>
        <strain evidence="8">UCBG92.1500</strain>
        <tissue evidence="8">Leaf</tissue>
    </source>
</reference>
<proteinExistence type="inferred from homology"/>
<evidence type="ECO:0000256" key="5">
    <source>
        <dbReference type="ARBA" id="ARBA00022801"/>
    </source>
</evidence>
<dbReference type="GO" id="GO:0016042">
    <property type="term" value="P:lipid catabolic process"/>
    <property type="evidence" value="ECO:0007669"/>
    <property type="project" value="UniProtKB-KW"/>
</dbReference>
<evidence type="ECO:0000313" key="9">
    <source>
        <dbReference type="Proteomes" id="UP001187471"/>
    </source>
</evidence>
<gene>
    <name evidence="8" type="ORF">RJ640_020433</name>
</gene>
<dbReference type="EMBL" id="JAVXUO010002351">
    <property type="protein sequence ID" value="KAK2973987.1"/>
    <property type="molecule type" value="Genomic_DNA"/>
</dbReference>
<name>A0AA88QQC4_9ASTE</name>
<organism evidence="8 9">
    <name type="scientific">Escallonia rubra</name>
    <dbReference type="NCBI Taxonomy" id="112253"/>
    <lineage>
        <taxon>Eukaryota</taxon>
        <taxon>Viridiplantae</taxon>
        <taxon>Streptophyta</taxon>
        <taxon>Embryophyta</taxon>
        <taxon>Tracheophyta</taxon>
        <taxon>Spermatophyta</taxon>
        <taxon>Magnoliopsida</taxon>
        <taxon>eudicotyledons</taxon>
        <taxon>Gunneridae</taxon>
        <taxon>Pentapetalae</taxon>
        <taxon>asterids</taxon>
        <taxon>campanulids</taxon>
        <taxon>Escalloniales</taxon>
        <taxon>Escalloniaceae</taxon>
        <taxon>Escallonia</taxon>
    </lineage>
</organism>
<keyword evidence="3" id="KW-0964">Secreted</keyword>
<dbReference type="GO" id="GO:0016787">
    <property type="term" value="F:hydrolase activity"/>
    <property type="evidence" value="ECO:0007669"/>
    <property type="project" value="UniProtKB-KW"/>
</dbReference>
<evidence type="ECO:0000256" key="2">
    <source>
        <dbReference type="ARBA" id="ARBA00008668"/>
    </source>
</evidence>
<evidence type="ECO:0000313" key="8">
    <source>
        <dbReference type="EMBL" id="KAK2973987.1"/>
    </source>
</evidence>
<dbReference type="PANTHER" id="PTHR45650:SF12">
    <property type="entry name" value="ZINC FINGER PROTEIN"/>
    <property type="match status" value="1"/>
</dbReference>
<dbReference type="Proteomes" id="UP001187471">
    <property type="component" value="Unassembled WGS sequence"/>
</dbReference>
<comment type="similarity">
    <text evidence="2">Belongs to the 'GDSL' lipolytic enzyme family.</text>
</comment>
<dbReference type="AlphaFoldDB" id="A0AA88QQC4"/>
<dbReference type="InterPro" id="IPR051238">
    <property type="entry name" value="GDSL_esterase/lipase"/>
</dbReference>
<dbReference type="Gene3D" id="3.40.50.1110">
    <property type="entry name" value="SGNH hydrolase"/>
    <property type="match status" value="1"/>
</dbReference>
<keyword evidence="7" id="KW-0443">Lipid metabolism</keyword>
<keyword evidence="5" id="KW-0378">Hydrolase</keyword>
<feature type="non-terminal residue" evidence="8">
    <location>
        <position position="188"/>
    </location>
</feature>
<evidence type="ECO:0000256" key="1">
    <source>
        <dbReference type="ARBA" id="ARBA00004613"/>
    </source>
</evidence>
<comment type="caution">
    <text evidence="8">The sequence shown here is derived from an EMBL/GenBank/DDBJ whole genome shotgun (WGS) entry which is preliminary data.</text>
</comment>